<dbReference type="Pfam" id="PF05199">
    <property type="entry name" value="GMC_oxred_C"/>
    <property type="match status" value="1"/>
</dbReference>
<keyword evidence="4" id="KW-0274">FAD</keyword>
<dbReference type="InterPro" id="IPR007867">
    <property type="entry name" value="GMC_OxRtase_C"/>
</dbReference>
<sequence>MITDIRDLEPGAEIVADIVIIGGGMAGITLAREWAGAEKTVAILESGGLEMEEATQDLYEGTATLSDGNGVERDIGDYPVTSRARLYGGSSHWWGGKCVPLDPADFAARPWIRDSGWPVSRDDLQPYYDRACDLLSIPRFDKDYAEPRHEGRPPLDINGSVHVASLPRTYTKVTSYADTPHFDEFLYGFTDAANISVYLHANAIDCRFSPDGARLEGIGIATLDGKRYVARGAVYVLACGGIENARLLMAANVLNAARFGARSDALGRYFQGHTVILKNRDDGRAATRVYFSDPPGPLSLYVDRGVDEAPHAVLGTTLAGQARYHCGAFTVTMDVTEKGADAEDRALQTLAARLDGADTAARATDRADADCSCYFMTENMPNPMSRVTLGDEVDALGLPRIHLHWEYGAADLEGFERSVDGFARELGAAHAGRVACPIGRDDAVSAMLPSRHHMGTTRMHADPATGIVDADLKCHDAENLYITGSSVFPTSGIANPTLTILALTIRLADHLKEKLGAAA</sequence>
<keyword evidence="3" id="KW-0285">Flavoprotein</keyword>
<dbReference type="PANTHER" id="PTHR42784">
    <property type="entry name" value="PYRANOSE 2-OXIDASE"/>
    <property type="match status" value="1"/>
</dbReference>
<dbReference type="InParanoid" id="A0A3M0CPH2"/>
<dbReference type="AlphaFoldDB" id="A0A3M0CPH2"/>
<comment type="cofactor">
    <cofactor evidence="1">
        <name>FAD</name>
        <dbReference type="ChEBI" id="CHEBI:57692"/>
    </cofactor>
</comment>
<dbReference type="PANTHER" id="PTHR42784:SF1">
    <property type="entry name" value="PYRANOSE 2-OXIDASE"/>
    <property type="match status" value="1"/>
</dbReference>
<evidence type="ECO:0000256" key="2">
    <source>
        <dbReference type="ARBA" id="ARBA00010790"/>
    </source>
</evidence>
<dbReference type="Proteomes" id="UP000271227">
    <property type="component" value="Unassembled WGS sequence"/>
</dbReference>
<name>A0A3M0CPH2_9PROT</name>
<dbReference type="GO" id="GO:0016614">
    <property type="term" value="F:oxidoreductase activity, acting on CH-OH group of donors"/>
    <property type="evidence" value="ECO:0007669"/>
    <property type="project" value="InterPro"/>
</dbReference>
<comment type="caution">
    <text evidence="7">The sequence shown here is derived from an EMBL/GenBank/DDBJ whole genome shotgun (WGS) entry which is preliminary data.</text>
</comment>
<accession>A0A3M0CPH2</accession>
<dbReference type="EMBL" id="REFR01000010">
    <property type="protein sequence ID" value="RMB08666.1"/>
    <property type="molecule type" value="Genomic_DNA"/>
</dbReference>
<dbReference type="OrthoDB" id="9798604at2"/>
<keyword evidence="8" id="KW-1185">Reference proteome</keyword>
<evidence type="ECO:0000313" key="8">
    <source>
        <dbReference type="Proteomes" id="UP000271227"/>
    </source>
</evidence>
<dbReference type="InterPro" id="IPR051473">
    <property type="entry name" value="P2Ox-like"/>
</dbReference>
<evidence type="ECO:0000256" key="1">
    <source>
        <dbReference type="ARBA" id="ARBA00001974"/>
    </source>
</evidence>
<feature type="domain" description="Glucose-methanol-choline oxidoreductase C-terminal" evidence="6">
    <location>
        <begin position="381"/>
        <end position="503"/>
    </location>
</feature>
<reference evidence="7 8" key="1">
    <citation type="submission" date="2018-10" db="EMBL/GenBank/DDBJ databases">
        <title>Genomic Encyclopedia of Archaeal and Bacterial Type Strains, Phase II (KMG-II): from individual species to whole genera.</title>
        <authorList>
            <person name="Goeker M."/>
        </authorList>
    </citation>
    <scope>NUCLEOTIDE SEQUENCE [LARGE SCALE GENOMIC DNA]</scope>
    <source>
        <strain evidence="7 8">DSM 25217</strain>
    </source>
</reference>
<organism evidence="7 8">
    <name type="scientific">Eilatimonas milleporae</name>
    <dbReference type="NCBI Taxonomy" id="911205"/>
    <lineage>
        <taxon>Bacteria</taxon>
        <taxon>Pseudomonadati</taxon>
        <taxon>Pseudomonadota</taxon>
        <taxon>Alphaproteobacteria</taxon>
        <taxon>Kordiimonadales</taxon>
        <taxon>Kordiimonadaceae</taxon>
        <taxon>Eilatimonas</taxon>
    </lineage>
</organism>
<evidence type="ECO:0000313" key="7">
    <source>
        <dbReference type="EMBL" id="RMB08666.1"/>
    </source>
</evidence>
<proteinExistence type="inferred from homology"/>
<keyword evidence="5" id="KW-0560">Oxidoreductase</keyword>
<evidence type="ECO:0000256" key="4">
    <source>
        <dbReference type="ARBA" id="ARBA00022827"/>
    </source>
</evidence>
<evidence type="ECO:0000256" key="5">
    <source>
        <dbReference type="ARBA" id="ARBA00023002"/>
    </source>
</evidence>
<dbReference type="SUPFAM" id="SSF51905">
    <property type="entry name" value="FAD/NAD(P)-binding domain"/>
    <property type="match status" value="1"/>
</dbReference>
<gene>
    <name evidence="7" type="ORF">BXY39_1301</name>
</gene>
<dbReference type="RefSeq" id="WP_121938010.1">
    <property type="nucleotide sequence ID" value="NZ_REFR01000010.1"/>
</dbReference>
<comment type="similarity">
    <text evidence="2">Belongs to the GMC oxidoreductase family.</text>
</comment>
<evidence type="ECO:0000256" key="3">
    <source>
        <dbReference type="ARBA" id="ARBA00022630"/>
    </source>
</evidence>
<protein>
    <submittedName>
        <fullName evidence="7">Choline dehydrogenase-like flavoprotein</fullName>
    </submittedName>
</protein>
<dbReference type="Gene3D" id="3.50.50.60">
    <property type="entry name" value="FAD/NAD(P)-binding domain"/>
    <property type="match status" value="2"/>
</dbReference>
<dbReference type="InterPro" id="IPR036188">
    <property type="entry name" value="FAD/NAD-bd_sf"/>
</dbReference>
<evidence type="ECO:0000259" key="6">
    <source>
        <dbReference type="Pfam" id="PF05199"/>
    </source>
</evidence>